<dbReference type="STRING" id="53326.A0A016WFA6"/>
<name>A0A016WFA6_9BILA</name>
<gene>
    <name evidence="3" type="primary">Acey_s0725.g1861</name>
    <name evidence="3" type="ORF">Y032_0725g1861</name>
</gene>
<feature type="signal peptide" evidence="2">
    <location>
        <begin position="1"/>
        <end position="17"/>
    </location>
</feature>
<dbReference type="PANTHER" id="PTHR33995:SF8">
    <property type="entry name" value="PRION-LIKE-(Q_N-RICH)-DOMAIN-BEARING PROTEIN"/>
    <property type="match status" value="1"/>
</dbReference>
<feature type="chain" id="PRO_5001491797" evidence="2">
    <location>
        <begin position="18"/>
        <end position="501"/>
    </location>
</feature>
<evidence type="ECO:0000256" key="1">
    <source>
        <dbReference type="SAM" id="MobiDB-lite"/>
    </source>
</evidence>
<protein>
    <submittedName>
        <fullName evidence="3">Uncharacterized protein</fullName>
    </submittedName>
</protein>
<dbReference type="Proteomes" id="UP000024635">
    <property type="component" value="Unassembled WGS sequence"/>
</dbReference>
<dbReference type="PANTHER" id="PTHR33995">
    <property type="entry name" value="PROTEIN CBG18546"/>
    <property type="match status" value="1"/>
</dbReference>
<feature type="region of interest" description="Disordered" evidence="1">
    <location>
        <begin position="177"/>
        <end position="223"/>
    </location>
</feature>
<dbReference type="InterPro" id="IPR029034">
    <property type="entry name" value="Cystine-knot_cytokine"/>
</dbReference>
<reference evidence="4" key="1">
    <citation type="journal article" date="2015" name="Nat. Genet.">
        <title>The genome and transcriptome of the zoonotic hookworm Ancylostoma ceylanicum identify infection-specific gene families.</title>
        <authorList>
            <person name="Schwarz E.M."/>
            <person name="Hu Y."/>
            <person name="Antoshechkin I."/>
            <person name="Miller M.M."/>
            <person name="Sternberg P.W."/>
            <person name="Aroian R.V."/>
        </authorList>
    </citation>
    <scope>NUCLEOTIDE SEQUENCE</scope>
    <source>
        <strain evidence="4">HY135</strain>
    </source>
</reference>
<evidence type="ECO:0000256" key="2">
    <source>
        <dbReference type="SAM" id="SignalP"/>
    </source>
</evidence>
<comment type="caution">
    <text evidence="3">The sequence shown here is derived from an EMBL/GenBank/DDBJ whole genome shotgun (WGS) entry which is preliminary data.</text>
</comment>
<dbReference type="EMBL" id="JARK01000325">
    <property type="protein sequence ID" value="EYC38320.1"/>
    <property type="molecule type" value="Genomic_DNA"/>
</dbReference>
<dbReference type="AlphaFoldDB" id="A0A016WFA6"/>
<dbReference type="OrthoDB" id="5977230at2759"/>
<evidence type="ECO:0000313" key="4">
    <source>
        <dbReference type="Proteomes" id="UP000024635"/>
    </source>
</evidence>
<accession>A0A016WFA6</accession>
<dbReference type="SUPFAM" id="SSF57501">
    <property type="entry name" value="Cystine-knot cytokines"/>
    <property type="match status" value="1"/>
</dbReference>
<organism evidence="3 4">
    <name type="scientific">Ancylostoma ceylanicum</name>
    <dbReference type="NCBI Taxonomy" id="53326"/>
    <lineage>
        <taxon>Eukaryota</taxon>
        <taxon>Metazoa</taxon>
        <taxon>Ecdysozoa</taxon>
        <taxon>Nematoda</taxon>
        <taxon>Chromadorea</taxon>
        <taxon>Rhabditida</taxon>
        <taxon>Rhabditina</taxon>
        <taxon>Rhabditomorpha</taxon>
        <taxon>Strongyloidea</taxon>
        <taxon>Ancylostomatidae</taxon>
        <taxon>Ancylostomatinae</taxon>
        <taxon>Ancylostoma</taxon>
    </lineage>
</organism>
<keyword evidence="2" id="KW-0732">Signal</keyword>
<keyword evidence="4" id="KW-1185">Reference proteome</keyword>
<evidence type="ECO:0000313" key="3">
    <source>
        <dbReference type="EMBL" id="EYC38320.1"/>
    </source>
</evidence>
<feature type="compositionally biased region" description="Low complexity" evidence="1">
    <location>
        <begin position="189"/>
        <end position="207"/>
    </location>
</feature>
<sequence length="501" mass="56183">MGLEVLLILALSLSATAHVSSKLGDFLDIVRQRGNGNEIAQCPCVIHKESGKCIVYNSRYQATNIEEAMFTFHDLTSPLEAELDMVSFSCKTPQCQQCFSLLYYHLVDNGIVEKDFRPVTQLLPRRAVRPSLCPRYRFLKDVNIPPLPELVPPHVQTMIVNGLQNAGKPIPQGIAMRPWPGRFDQFGPQQQQQQQEQQQQRQQQQQRIMTPPQQNGGQGPSAGWVWNPLTKRWQFLSPSTFGDGAERYLVRTVLLEKTDGFGDCRIAARLGGACSRNMVEWVSPRHRSRDATKPYTQFVYLFATRDTNATSPIAVPSSGAPQTLVNQHLSPWNGHDGRYTIPYGRQKSTWQHQGQQLQPAQSLGDDGFVPSPTSFGGYGKRKKRAAKQSIVGSRFIIGCSNRGESDDNLLALCGSCWAWRELPEDYFPRLLNELSCKEDDFCLSGWGECVQQFRNVDVLRRVGGQWQSAALSVATCCDCRVRAGTEVHSLVVGDRNRIVLT</sequence>
<proteinExistence type="predicted"/>